<dbReference type="Gene3D" id="2.170.130.10">
    <property type="entry name" value="TonB-dependent receptor, plug domain"/>
    <property type="match status" value="1"/>
</dbReference>
<comment type="caution">
    <text evidence="16">The sequence shown here is derived from an EMBL/GenBank/DDBJ whole genome shotgun (WGS) entry which is preliminary data.</text>
</comment>
<keyword evidence="4" id="KW-0410">Iron transport</keyword>
<dbReference type="InterPro" id="IPR008969">
    <property type="entry name" value="CarboxyPept-like_regulatory"/>
</dbReference>
<evidence type="ECO:0000256" key="6">
    <source>
        <dbReference type="ARBA" id="ARBA00022729"/>
    </source>
</evidence>
<reference evidence="16" key="1">
    <citation type="submission" date="2023-06" db="EMBL/GenBank/DDBJ databases">
        <title>Genomic of Agaribacillus aureum.</title>
        <authorList>
            <person name="Wang G."/>
        </authorList>
    </citation>
    <scope>NUCLEOTIDE SEQUENCE</scope>
    <source>
        <strain evidence="16">BMA12</strain>
    </source>
</reference>
<dbReference type="InterPro" id="IPR023996">
    <property type="entry name" value="TonB-dep_OMP_SusC/RagA"/>
</dbReference>
<evidence type="ECO:0000256" key="8">
    <source>
        <dbReference type="ARBA" id="ARBA00023065"/>
    </source>
</evidence>
<evidence type="ECO:0000256" key="11">
    <source>
        <dbReference type="ARBA" id="ARBA00023237"/>
    </source>
</evidence>
<evidence type="ECO:0000256" key="1">
    <source>
        <dbReference type="ARBA" id="ARBA00004571"/>
    </source>
</evidence>
<keyword evidence="8" id="KW-0406">Ion transport</keyword>
<name>A0ABT8L7I9_9BACT</name>
<dbReference type="SUPFAM" id="SSF49464">
    <property type="entry name" value="Carboxypeptidase regulatory domain-like"/>
    <property type="match status" value="1"/>
</dbReference>
<dbReference type="InterPro" id="IPR039426">
    <property type="entry name" value="TonB-dep_rcpt-like"/>
</dbReference>
<feature type="domain" description="TonB-dependent receptor plug" evidence="15">
    <location>
        <begin position="140"/>
        <end position="263"/>
    </location>
</feature>
<evidence type="ECO:0000256" key="4">
    <source>
        <dbReference type="ARBA" id="ARBA00022496"/>
    </source>
</evidence>
<dbReference type="NCBIfam" id="TIGR04057">
    <property type="entry name" value="SusC_RagA_signa"/>
    <property type="match status" value="1"/>
</dbReference>
<proteinExistence type="inferred from homology"/>
<organism evidence="16 17">
    <name type="scientific">Agaribacillus aureus</name>
    <dbReference type="NCBI Taxonomy" id="3051825"/>
    <lineage>
        <taxon>Bacteria</taxon>
        <taxon>Pseudomonadati</taxon>
        <taxon>Bacteroidota</taxon>
        <taxon>Cytophagia</taxon>
        <taxon>Cytophagales</taxon>
        <taxon>Splendidivirgaceae</taxon>
        <taxon>Agaribacillus</taxon>
    </lineage>
</organism>
<protein>
    <submittedName>
        <fullName evidence="16">SusC/RagA family TonB-linked outer membrane protein</fullName>
    </submittedName>
</protein>
<dbReference type="InterPro" id="IPR023997">
    <property type="entry name" value="TonB-dep_OMP_SusC/RagA_CS"/>
</dbReference>
<dbReference type="Proteomes" id="UP001172083">
    <property type="component" value="Unassembled WGS sequence"/>
</dbReference>
<evidence type="ECO:0000256" key="7">
    <source>
        <dbReference type="ARBA" id="ARBA00023004"/>
    </source>
</evidence>
<keyword evidence="5 12" id="KW-0812">Transmembrane</keyword>
<evidence type="ECO:0000259" key="15">
    <source>
        <dbReference type="Pfam" id="PF07715"/>
    </source>
</evidence>
<dbReference type="Pfam" id="PF00593">
    <property type="entry name" value="TonB_dep_Rec_b-barrel"/>
    <property type="match status" value="1"/>
</dbReference>
<evidence type="ECO:0000256" key="5">
    <source>
        <dbReference type="ARBA" id="ARBA00022692"/>
    </source>
</evidence>
<dbReference type="EMBL" id="JAUJEB010000003">
    <property type="protein sequence ID" value="MDN5213727.1"/>
    <property type="molecule type" value="Genomic_DNA"/>
</dbReference>
<dbReference type="Gene3D" id="2.60.40.1120">
    <property type="entry name" value="Carboxypeptidase-like, regulatory domain"/>
    <property type="match status" value="1"/>
</dbReference>
<dbReference type="Pfam" id="PF07715">
    <property type="entry name" value="Plug"/>
    <property type="match status" value="1"/>
</dbReference>
<comment type="similarity">
    <text evidence="12 13">Belongs to the TonB-dependent receptor family.</text>
</comment>
<keyword evidence="9 13" id="KW-0798">TonB box</keyword>
<keyword evidence="3 12" id="KW-1134">Transmembrane beta strand</keyword>
<keyword evidence="2 12" id="KW-0813">Transport</keyword>
<dbReference type="PROSITE" id="PS52016">
    <property type="entry name" value="TONB_DEPENDENT_REC_3"/>
    <property type="match status" value="1"/>
</dbReference>
<keyword evidence="7" id="KW-0408">Iron</keyword>
<accession>A0ABT8L7I9</accession>
<keyword evidence="6" id="KW-0732">Signal</keyword>
<keyword evidence="17" id="KW-1185">Reference proteome</keyword>
<evidence type="ECO:0000259" key="14">
    <source>
        <dbReference type="Pfam" id="PF00593"/>
    </source>
</evidence>
<evidence type="ECO:0000256" key="10">
    <source>
        <dbReference type="ARBA" id="ARBA00023136"/>
    </source>
</evidence>
<dbReference type="Gene3D" id="2.40.170.20">
    <property type="entry name" value="TonB-dependent receptor, beta-barrel domain"/>
    <property type="match status" value="1"/>
</dbReference>
<evidence type="ECO:0000256" key="12">
    <source>
        <dbReference type="PROSITE-ProRule" id="PRU01360"/>
    </source>
</evidence>
<evidence type="ECO:0000256" key="2">
    <source>
        <dbReference type="ARBA" id="ARBA00022448"/>
    </source>
</evidence>
<comment type="subcellular location">
    <subcellularLocation>
        <location evidence="1 12">Cell outer membrane</location>
        <topology evidence="1 12">Multi-pass membrane protein</topology>
    </subcellularLocation>
</comment>
<feature type="domain" description="TonB-dependent receptor-like beta-barrel" evidence="14">
    <location>
        <begin position="490"/>
        <end position="853"/>
    </location>
</feature>
<dbReference type="InterPro" id="IPR000531">
    <property type="entry name" value="Beta-barrel_TonB"/>
</dbReference>
<sequence length="1086" mass="120393">MKNCLKRSVFLTVRTVLCIVLIQTIIINNLVAGESKDPKNQRKDITITGKVTDASTGIELPFVAVTVKNTNIGQVTDVNGDYRITVPEDAEALIFSFVGYLNVEEVIGNRTVINVQLKENVTSLDEVVVTALGVEREQKALGYAVQEVQGSELTEARETNVVNSLSGKVAGVQVVGGSSGVGSTALITIRGESSLIPGQNSPLFVVDGIPINNRTVSNRTEGNLETDFGNGAQDINPDDIESISVLKGPNATALYGSRGANGVILVTTKSGKGSQGFRVDINQNVTFEEPLRIPRYQNQYGQGAGGEFAFGDGFGAGINDNIDESWGPRFNGQPIVQHNSPTSSGVRAGDFALRPRDENGNFTDEATPLPWTASPDNIEDFFRTGYTTSTNVALSGSNEQGNFRTAYTRMNSEGILPNTDYKRENFALSGSYQLTDKVKVTSSLNYVNSSSGNRPNNSYGTENIMYLWVWFGRQIDMSTLRDYWQPGLEGVQQFNYNYNWHDNPYFTMYENTNSFNKDRLFGNVRLDFEITDELSLMVRSGLDLFNDLRIGKRAFSTQRFDRGQYREDDIYFKEQNTDFLLSYNKKLNGDFQLGASLGGNLRREENRYKRISANALSVPGIFNFGNAAEPLSKNQFNDEKEVQSLYGFLNLSYKNILFLDVTGRNDWSSTLPESDNSYFYPSVGLSAIISDMVDLPPVFSFAKLRAGWAIVGNDTDPYALINTFKFEEPFGNVQQVSASETLKNSNLKPEESNSIEVGADIRLFKGRLGLDVTYYKANTKNQILTLPVSITSGYKSRIINAGEIENQGLEIMLNGQIVQSPSGFSWTSSFNFTRNRGKVKELIDDLDVYTISNNYVEVQARVGGRVGDVYGTGFATVEDENSQFFGQVIHNEDGFAVRDPTLKNLGNYNPDFMLGFQNTFTYKNISLGVLFDWRHGGVVNSRTVLIGGTSGMMDFTAEGREEGIISEGVIDNGDGTYRVNDVRLSGRDFYWWRYNRGNEEVGMFDASFLKLREVKLGYSLPQTLIERTPFKALTISVVGRNLALWTENPHFDPETLSFNGGTIVPGVEDMATPSSRSMGFNLNITF</sequence>
<evidence type="ECO:0000313" key="17">
    <source>
        <dbReference type="Proteomes" id="UP001172083"/>
    </source>
</evidence>
<dbReference type="PANTHER" id="PTHR32552:SF68">
    <property type="entry name" value="FERRICHROME OUTER MEMBRANE TRANSPORTER_PHAGE RECEPTOR"/>
    <property type="match status" value="1"/>
</dbReference>
<dbReference type="InterPro" id="IPR012910">
    <property type="entry name" value="Plug_dom"/>
</dbReference>
<evidence type="ECO:0000256" key="13">
    <source>
        <dbReference type="RuleBase" id="RU003357"/>
    </source>
</evidence>
<dbReference type="InterPro" id="IPR037066">
    <property type="entry name" value="Plug_dom_sf"/>
</dbReference>
<evidence type="ECO:0000256" key="3">
    <source>
        <dbReference type="ARBA" id="ARBA00022452"/>
    </source>
</evidence>
<evidence type="ECO:0000313" key="16">
    <source>
        <dbReference type="EMBL" id="MDN5213727.1"/>
    </source>
</evidence>
<dbReference type="NCBIfam" id="TIGR04056">
    <property type="entry name" value="OMP_RagA_SusC"/>
    <property type="match status" value="1"/>
</dbReference>
<dbReference type="Pfam" id="PF13715">
    <property type="entry name" value="CarbopepD_reg_2"/>
    <property type="match status" value="1"/>
</dbReference>
<dbReference type="SUPFAM" id="SSF56935">
    <property type="entry name" value="Porins"/>
    <property type="match status" value="1"/>
</dbReference>
<dbReference type="PANTHER" id="PTHR32552">
    <property type="entry name" value="FERRICHROME IRON RECEPTOR-RELATED"/>
    <property type="match status" value="1"/>
</dbReference>
<dbReference type="InterPro" id="IPR036942">
    <property type="entry name" value="Beta-barrel_TonB_sf"/>
</dbReference>
<keyword evidence="10 12" id="KW-0472">Membrane</keyword>
<dbReference type="RefSeq" id="WP_346759064.1">
    <property type="nucleotide sequence ID" value="NZ_JAUJEB010000003.1"/>
</dbReference>
<keyword evidence="11 12" id="KW-0998">Cell outer membrane</keyword>
<gene>
    <name evidence="16" type="ORF">QQ020_16765</name>
</gene>
<evidence type="ECO:0000256" key="9">
    <source>
        <dbReference type="ARBA" id="ARBA00023077"/>
    </source>
</evidence>